<evidence type="ECO:0008006" key="4">
    <source>
        <dbReference type="Google" id="ProtNLM"/>
    </source>
</evidence>
<protein>
    <recommendedName>
        <fullName evidence="4">DUF834 domain-containing protein</fullName>
    </recommendedName>
</protein>
<dbReference type="HOGENOM" id="CLU_2162515_0_0_1"/>
<organism evidence="2">
    <name type="scientific">Oryza punctata</name>
    <name type="common">Red rice</name>
    <dbReference type="NCBI Taxonomy" id="4537"/>
    <lineage>
        <taxon>Eukaryota</taxon>
        <taxon>Viridiplantae</taxon>
        <taxon>Streptophyta</taxon>
        <taxon>Embryophyta</taxon>
        <taxon>Tracheophyta</taxon>
        <taxon>Spermatophyta</taxon>
        <taxon>Magnoliopsida</taxon>
        <taxon>Liliopsida</taxon>
        <taxon>Poales</taxon>
        <taxon>Poaceae</taxon>
        <taxon>BOP clade</taxon>
        <taxon>Oryzoideae</taxon>
        <taxon>Oryzeae</taxon>
        <taxon>Oryzinae</taxon>
        <taxon>Oryza</taxon>
    </lineage>
</organism>
<evidence type="ECO:0000256" key="1">
    <source>
        <dbReference type="SAM" id="MobiDB-lite"/>
    </source>
</evidence>
<reference evidence="2" key="2">
    <citation type="submission" date="2018-05" db="EMBL/GenBank/DDBJ databases">
        <title>OpunRS2 (Oryza punctata Reference Sequence Version 2).</title>
        <authorList>
            <person name="Zhang J."/>
            <person name="Kudrna D."/>
            <person name="Lee S."/>
            <person name="Talag J."/>
            <person name="Welchert J."/>
            <person name="Wing R.A."/>
        </authorList>
    </citation>
    <scope>NUCLEOTIDE SEQUENCE [LARGE SCALE GENOMIC DNA]</scope>
</reference>
<accession>A0A0E0JKR1</accession>
<feature type="region of interest" description="Disordered" evidence="1">
    <location>
        <begin position="1"/>
        <end position="111"/>
    </location>
</feature>
<name>A0A0E0JKR1_ORYPU</name>
<keyword evidence="3" id="KW-1185">Reference proteome</keyword>
<feature type="compositionally biased region" description="Basic and acidic residues" evidence="1">
    <location>
        <begin position="32"/>
        <end position="43"/>
    </location>
</feature>
<feature type="compositionally biased region" description="Gly residues" evidence="1">
    <location>
        <begin position="53"/>
        <end position="62"/>
    </location>
</feature>
<dbReference type="EnsemblPlants" id="OPUNC01G21680.1">
    <property type="protein sequence ID" value="OPUNC01G21680.1"/>
    <property type="gene ID" value="OPUNC01G21680"/>
</dbReference>
<dbReference type="Gramene" id="OPUNC01G21620.1">
    <property type="protein sequence ID" value="OPUNC01G21620.1"/>
    <property type="gene ID" value="OPUNC01G21620"/>
</dbReference>
<dbReference type="Gramene" id="OPUNC01G21680.1">
    <property type="protein sequence ID" value="OPUNC01G21680.1"/>
    <property type="gene ID" value="OPUNC01G21680"/>
</dbReference>
<reference evidence="2" key="1">
    <citation type="submission" date="2015-04" db="UniProtKB">
        <authorList>
            <consortium name="EnsemblPlants"/>
        </authorList>
    </citation>
    <scope>IDENTIFICATION</scope>
</reference>
<evidence type="ECO:0000313" key="3">
    <source>
        <dbReference type="Proteomes" id="UP000026962"/>
    </source>
</evidence>
<dbReference type="AlphaFoldDB" id="A0A0E0JKR1"/>
<proteinExistence type="predicted"/>
<feature type="compositionally biased region" description="Pro residues" evidence="1">
    <location>
        <begin position="85"/>
        <end position="94"/>
    </location>
</feature>
<dbReference type="Proteomes" id="UP000026962">
    <property type="component" value="Chromosome 1"/>
</dbReference>
<sequence>MEVEATAGPRTETAADSREASLADALEPAEVEVVRSDRREGRSDPVTPDLGYAGSGGRGADGVGTSRGSLHRRAPTSVDVASAPNLPPPGPSPPTGADVGAASGPTHQLMI</sequence>
<dbReference type="EnsemblPlants" id="OPUNC01G21620.1">
    <property type="protein sequence ID" value="OPUNC01G21620.1"/>
    <property type="gene ID" value="OPUNC01G21620"/>
</dbReference>
<evidence type="ECO:0000313" key="2">
    <source>
        <dbReference type="EnsemblPlants" id="OPUNC01G21680.1"/>
    </source>
</evidence>